<proteinExistence type="predicted"/>
<evidence type="ECO:0000313" key="2">
    <source>
        <dbReference type="Proteomes" id="UP001331761"/>
    </source>
</evidence>
<dbReference type="AlphaFoldDB" id="A0AAN8FJA0"/>
<protein>
    <submittedName>
        <fullName evidence="1">Uncharacterized protein</fullName>
    </submittedName>
</protein>
<name>A0AAN8FJA0_TRICO</name>
<accession>A0AAN8FJA0</accession>
<organism evidence="1 2">
    <name type="scientific">Trichostrongylus colubriformis</name>
    <name type="common">Black scour worm</name>
    <dbReference type="NCBI Taxonomy" id="6319"/>
    <lineage>
        <taxon>Eukaryota</taxon>
        <taxon>Metazoa</taxon>
        <taxon>Ecdysozoa</taxon>
        <taxon>Nematoda</taxon>
        <taxon>Chromadorea</taxon>
        <taxon>Rhabditida</taxon>
        <taxon>Rhabditina</taxon>
        <taxon>Rhabditomorpha</taxon>
        <taxon>Strongyloidea</taxon>
        <taxon>Trichostrongylidae</taxon>
        <taxon>Trichostrongylus</taxon>
    </lineage>
</organism>
<dbReference type="Proteomes" id="UP001331761">
    <property type="component" value="Unassembled WGS sequence"/>
</dbReference>
<dbReference type="EMBL" id="WIXE01008205">
    <property type="protein sequence ID" value="KAK5979605.1"/>
    <property type="molecule type" value="Genomic_DNA"/>
</dbReference>
<sequence>MSARVNDWYGNFLSRRVVPLRRDLPPNAISEGYAVVIRKLRLTKLSQSATYQISCYFFDAKTSQFFGSPYRSVDQSPTRNECSIDEVVG</sequence>
<reference evidence="1 2" key="1">
    <citation type="submission" date="2019-10" db="EMBL/GenBank/DDBJ databases">
        <title>Assembly and Annotation for the nematode Trichostrongylus colubriformis.</title>
        <authorList>
            <person name="Martin J."/>
        </authorList>
    </citation>
    <scope>NUCLEOTIDE SEQUENCE [LARGE SCALE GENOMIC DNA]</scope>
    <source>
        <strain evidence="1">G859</strain>
        <tissue evidence="1">Whole worm</tissue>
    </source>
</reference>
<keyword evidence="2" id="KW-1185">Reference proteome</keyword>
<gene>
    <name evidence="1" type="ORF">GCK32_014632</name>
</gene>
<comment type="caution">
    <text evidence="1">The sequence shown here is derived from an EMBL/GenBank/DDBJ whole genome shotgun (WGS) entry which is preliminary data.</text>
</comment>
<evidence type="ECO:0000313" key="1">
    <source>
        <dbReference type="EMBL" id="KAK5979605.1"/>
    </source>
</evidence>